<organism evidence="2 3">
    <name type="scientific">Piscirickettsia litoralis</name>
    <dbReference type="NCBI Taxonomy" id="1891921"/>
    <lineage>
        <taxon>Bacteria</taxon>
        <taxon>Pseudomonadati</taxon>
        <taxon>Pseudomonadota</taxon>
        <taxon>Gammaproteobacteria</taxon>
        <taxon>Thiotrichales</taxon>
        <taxon>Piscirickettsiaceae</taxon>
        <taxon>Piscirickettsia</taxon>
    </lineage>
</organism>
<dbReference type="RefSeq" id="WP_069314214.1">
    <property type="nucleotide sequence ID" value="NZ_MDTU01000003.1"/>
</dbReference>
<evidence type="ECO:0000313" key="3">
    <source>
        <dbReference type="Proteomes" id="UP000094329"/>
    </source>
</evidence>
<dbReference type="EMBL" id="MDTU01000003">
    <property type="protein sequence ID" value="ODN41421.1"/>
    <property type="molecule type" value="Genomic_DNA"/>
</dbReference>
<sequence>MKKTFALLLGLGLTVTTFATPLISSFEDILTAAVNYAKDGKFTNYVCTKENFNNTSVCELVSSVSYPSWSGTETNKLYKNKIDGILTTEYTQQGSTFYKFGASGSLEIKGVNNMYMAPAQMYMQYKVFKEHQ</sequence>
<feature type="signal peptide" evidence="1">
    <location>
        <begin position="1"/>
        <end position="19"/>
    </location>
</feature>
<proteinExistence type="predicted"/>
<protein>
    <submittedName>
        <fullName evidence="2">Uncharacterized protein</fullName>
    </submittedName>
</protein>
<name>A0ABX3A177_9GAMM</name>
<comment type="caution">
    <text evidence="2">The sequence shown here is derived from an EMBL/GenBank/DDBJ whole genome shotgun (WGS) entry which is preliminary data.</text>
</comment>
<keyword evidence="1" id="KW-0732">Signal</keyword>
<evidence type="ECO:0000256" key="1">
    <source>
        <dbReference type="SAM" id="SignalP"/>
    </source>
</evidence>
<accession>A0ABX3A177</accession>
<feature type="chain" id="PRO_5047033521" evidence="1">
    <location>
        <begin position="20"/>
        <end position="132"/>
    </location>
</feature>
<dbReference type="Proteomes" id="UP000094329">
    <property type="component" value="Unassembled WGS sequence"/>
</dbReference>
<gene>
    <name evidence="2" type="ORF">BGC07_16800</name>
</gene>
<evidence type="ECO:0000313" key="2">
    <source>
        <dbReference type="EMBL" id="ODN41421.1"/>
    </source>
</evidence>
<keyword evidence="3" id="KW-1185">Reference proteome</keyword>
<reference evidence="2 3" key="1">
    <citation type="submission" date="2016-08" db="EMBL/GenBank/DDBJ databases">
        <title>Draft genome sequence of Candidatus Piscirickettsia litoralis, from seawater.</title>
        <authorList>
            <person name="Wan X."/>
            <person name="Lee A.J."/>
            <person name="Hou S."/>
            <person name="Donachie S.P."/>
        </authorList>
    </citation>
    <scope>NUCLEOTIDE SEQUENCE [LARGE SCALE GENOMIC DNA]</scope>
    <source>
        <strain evidence="2 3">Y2</strain>
    </source>
</reference>